<evidence type="ECO:0000313" key="8">
    <source>
        <dbReference type="Proteomes" id="UP000319103"/>
    </source>
</evidence>
<evidence type="ECO:0000256" key="5">
    <source>
        <dbReference type="SAM" id="MobiDB-lite"/>
    </source>
</evidence>
<dbReference type="Pfam" id="PF00440">
    <property type="entry name" value="TetR_N"/>
    <property type="match status" value="1"/>
</dbReference>
<feature type="compositionally biased region" description="Basic and acidic residues" evidence="5">
    <location>
        <begin position="254"/>
        <end position="272"/>
    </location>
</feature>
<dbReference type="SUPFAM" id="SSF46689">
    <property type="entry name" value="Homeodomain-like"/>
    <property type="match status" value="1"/>
</dbReference>
<dbReference type="PANTHER" id="PTHR30055">
    <property type="entry name" value="HTH-TYPE TRANSCRIPTIONAL REGULATOR RUTR"/>
    <property type="match status" value="1"/>
</dbReference>
<dbReference type="GO" id="GO:0003700">
    <property type="term" value="F:DNA-binding transcription factor activity"/>
    <property type="evidence" value="ECO:0007669"/>
    <property type="project" value="TreeGrafter"/>
</dbReference>
<organism evidence="7 8">
    <name type="scientific">Kitasatospora acidiphila</name>
    <dbReference type="NCBI Taxonomy" id="2567942"/>
    <lineage>
        <taxon>Bacteria</taxon>
        <taxon>Bacillati</taxon>
        <taxon>Actinomycetota</taxon>
        <taxon>Actinomycetes</taxon>
        <taxon>Kitasatosporales</taxon>
        <taxon>Streptomycetaceae</taxon>
        <taxon>Kitasatospora</taxon>
    </lineage>
</organism>
<feature type="DNA-binding region" description="H-T-H motif" evidence="4">
    <location>
        <begin position="43"/>
        <end position="62"/>
    </location>
</feature>
<dbReference type="InterPro" id="IPR009057">
    <property type="entry name" value="Homeodomain-like_sf"/>
</dbReference>
<dbReference type="InterPro" id="IPR050109">
    <property type="entry name" value="HTH-type_TetR-like_transc_reg"/>
</dbReference>
<dbReference type="Proteomes" id="UP000319103">
    <property type="component" value="Unassembled WGS sequence"/>
</dbReference>
<dbReference type="RefSeq" id="WP_141633071.1">
    <property type="nucleotide sequence ID" value="NZ_VIGB01000003.1"/>
</dbReference>
<evidence type="ECO:0000259" key="6">
    <source>
        <dbReference type="PROSITE" id="PS50977"/>
    </source>
</evidence>
<comment type="caution">
    <text evidence="7">The sequence shown here is derived from an EMBL/GenBank/DDBJ whole genome shotgun (WGS) entry which is preliminary data.</text>
</comment>
<dbReference type="GO" id="GO:0000976">
    <property type="term" value="F:transcription cis-regulatory region binding"/>
    <property type="evidence" value="ECO:0007669"/>
    <property type="project" value="TreeGrafter"/>
</dbReference>
<evidence type="ECO:0000313" key="7">
    <source>
        <dbReference type="EMBL" id="TQF02377.1"/>
    </source>
</evidence>
<dbReference type="Gene3D" id="1.10.357.10">
    <property type="entry name" value="Tetracycline Repressor, domain 2"/>
    <property type="match status" value="1"/>
</dbReference>
<evidence type="ECO:0000256" key="2">
    <source>
        <dbReference type="ARBA" id="ARBA00023125"/>
    </source>
</evidence>
<dbReference type="InterPro" id="IPR036271">
    <property type="entry name" value="Tet_transcr_reg_TetR-rel_C_sf"/>
</dbReference>
<keyword evidence="1" id="KW-0805">Transcription regulation</keyword>
<accession>A0A540W060</accession>
<keyword evidence="8" id="KW-1185">Reference proteome</keyword>
<protein>
    <submittedName>
        <fullName evidence="7">TetR/AcrR family transcriptional regulator</fullName>
    </submittedName>
</protein>
<name>A0A540W060_9ACTN</name>
<dbReference type="GO" id="GO:0045892">
    <property type="term" value="P:negative regulation of DNA-templated transcription"/>
    <property type="evidence" value="ECO:0007669"/>
    <property type="project" value="InterPro"/>
</dbReference>
<proteinExistence type="predicted"/>
<feature type="region of interest" description="Disordered" evidence="5">
    <location>
        <begin position="254"/>
        <end position="281"/>
    </location>
</feature>
<evidence type="ECO:0000256" key="1">
    <source>
        <dbReference type="ARBA" id="ARBA00023015"/>
    </source>
</evidence>
<evidence type="ECO:0000256" key="4">
    <source>
        <dbReference type="PROSITE-ProRule" id="PRU00335"/>
    </source>
</evidence>
<gene>
    <name evidence="7" type="ORF">E6W39_08945</name>
</gene>
<dbReference type="InterPro" id="IPR004111">
    <property type="entry name" value="Repressor_TetR_C"/>
</dbReference>
<reference evidence="7 8" key="1">
    <citation type="submission" date="2019-06" db="EMBL/GenBank/DDBJ databases">
        <title>Description of Kitasatospora acidophila sp. nov. isolated from pine grove soil, and reclassification of Streptomyces novaecaesareae to Kitasatospora novaeceasareae comb. nov.</title>
        <authorList>
            <person name="Kim M.J."/>
        </authorList>
    </citation>
    <scope>NUCLEOTIDE SEQUENCE [LARGE SCALE GENOMIC DNA]</scope>
    <source>
        <strain evidence="7 8">MMS16-CNU292</strain>
    </source>
</reference>
<dbReference type="PROSITE" id="PS50977">
    <property type="entry name" value="HTH_TETR_2"/>
    <property type="match status" value="1"/>
</dbReference>
<keyword evidence="3" id="KW-0804">Transcription</keyword>
<keyword evidence="2 4" id="KW-0238">DNA-binding</keyword>
<sequence length="281" mass="30568">MVANAESGAHGTGAQAGRGRLTRPRVLAAAIDLADRQGLAALTMRRLAAELGVEPMALYRYASGKEALLDGMVEAFYGEVMDRLGPVRPGDWRSEVHRIAGVFCAVADVHPNVFPLVVSRPLAVPVSRRPAPMLRLNERMLGLITGAGYDDRTTLRLYRALVGWVLGYLLVEKRPVVDNPAEPDPLLRLGLHRLPAAEYPRLRATVPLQADHDAQAELTAGLDLLLDQLSPPKPVQKARKVANKAVRKVAERAAERAEKKADKKVGGEVGKKVERRGRSAK</sequence>
<dbReference type="AlphaFoldDB" id="A0A540W060"/>
<dbReference type="Pfam" id="PF02909">
    <property type="entry name" value="TetR_C_1"/>
    <property type="match status" value="1"/>
</dbReference>
<dbReference type="Gene3D" id="1.10.10.60">
    <property type="entry name" value="Homeodomain-like"/>
    <property type="match status" value="1"/>
</dbReference>
<dbReference type="OrthoDB" id="329481at2"/>
<dbReference type="SUPFAM" id="SSF48498">
    <property type="entry name" value="Tetracyclin repressor-like, C-terminal domain"/>
    <property type="match status" value="1"/>
</dbReference>
<dbReference type="PANTHER" id="PTHR30055:SF151">
    <property type="entry name" value="TRANSCRIPTIONAL REGULATORY PROTEIN"/>
    <property type="match status" value="1"/>
</dbReference>
<dbReference type="InterPro" id="IPR001647">
    <property type="entry name" value="HTH_TetR"/>
</dbReference>
<dbReference type="EMBL" id="VIGB01000003">
    <property type="protein sequence ID" value="TQF02377.1"/>
    <property type="molecule type" value="Genomic_DNA"/>
</dbReference>
<feature type="domain" description="HTH tetR-type" evidence="6">
    <location>
        <begin position="20"/>
        <end position="80"/>
    </location>
</feature>
<evidence type="ECO:0000256" key="3">
    <source>
        <dbReference type="ARBA" id="ARBA00023163"/>
    </source>
</evidence>
<dbReference type="PRINTS" id="PR00455">
    <property type="entry name" value="HTHTETR"/>
</dbReference>